<name>A0A1I7TUB3_9PELO</name>
<dbReference type="AlphaFoldDB" id="A0A1I7TUB3"/>
<evidence type="ECO:0000313" key="2">
    <source>
        <dbReference type="WBParaSite" id="Csp11.Scaffold629.g11861.t1"/>
    </source>
</evidence>
<keyword evidence="1" id="KW-1185">Reference proteome</keyword>
<protein>
    <submittedName>
        <fullName evidence="2">SAP domain-containing protein</fullName>
    </submittedName>
</protein>
<dbReference type="Proteomes" id="UP000095282">
    <property type="component" value="Unplaced"/>
</dbReference>
<reference evidence="2" key="1">
    <citation type="submission" date="2016-11" db="UniProtKB">
        <authorList>
            <consortium name="WormBaseParasite"/>
        </authorList>
    </citation>
    <scope>IDENTIFICATION</scope>
</reference>
<dbReference type="WBParaSite" id="Csp11.Scaffold629.g11861.t1">
    <property type="protein sequence ID" value="Csp11.Scaffold629.g11861.t1"/>
    <property type="gene ID" value="Csp11.Scaffold629.g11861"/>
</dbReference>
<organism evidence="1 2">
    <name type="scientific">Caenorhabditis tropicalis</name>
    <dbReference type="NCBI Taxonomy" id="1561998"/>
    <lineage>
        <taxon>Eukaryota</taxon>
        <taxon>Metazoa</taxon>
        <taxon>Ecdysozoa</taxon>
        <taxon>Nematoda</taxon>
        <taxon>Chromadorea</taxon>
        <taxon>Rhabditida</taxon>
        <taxon>Rhabditina</taxon>
        <taxon>Rhabditomorpha</taxon>
        <taxon>Rhabditoidea</taxon>
        <taxon>Rhabditidae</taxon>
        <taxon>Peloderinae</taxon>
        <taxon>Caenorhabditis</taxon>
    </lineage>
</organism>
<evidence type="ECO:0000313" key="1">
    <source>
        <dbReference type="Proteomes" id="UP000095282"/>
    </source>
</evidence>
<sequence length="67" mass="7898">MRIYLHLVEGHFYVKKICRMKKCKHEEVEKPNGTHTNEEMKHLLTNRGLSQSKFMTLVEILKTPVSS</sequence>
<accession>A0A1I7TUB3</accession>
<proteinExistence type="predicted"/>